<dbReference type="SUPFAM" id="SSF159234">
    <property type="entry name" value="FomD-like"/>
    <property type="match status" value="1"/>
</dbReference>
<protein>
    <submittedName>
        <fullName evidence="4">DUF402 domain-containing protein</fullName>
    </submittedName>
</protein>
<dbReference type="Pfam" id="PF04167">
    <property type="entry name" value="DUF402"/>
    <property type="match status" value="1"/>
</dbReference>
<evidence type="ECO:0000313" key="4">
    <source>
        <dbReference type="EMBL" id="PCC41424.1"/>
    </source>
</evidence>
<dbReference type="Proteomes" id="UP000282731">
    <property type="component" value="Chromosome"/>
</dbReference>
<dbReference type="OrthoDB" id="3815685at2"/>
<dbReference type="EMBL" id="NRGQ01000035">
    <property type="protein sequence ID" value="PCC41424.1"/>
    <property type="molecule type" value="Genomic_DNA"/>
</dbReference>
<dbReference type="InterPro" id="IPR050212">
    <property type="entry name" value="Ntdp-like"/>
</dbReference>
<dbReference type="Proteomes" id="UP000218620">
    <property type="component" value="Unassembled WGS sequence"/>
</dbReference>
<dbReference type="Gene3D" id="2.40.380.10">
    <property type="entry name" value="FomD-like"/>
    <property type="match status" value="1"/>
</dbReference>
<keyword evidence="1" id="KW-0378">Hydrolase</keyword>
<dbReference type="GO" id="GO:0016787">
    <property type="term" value="F:hydrolase activity"/>
    <property type="evidence" value="ECO:0007669"/>
    <property type="project" value="UniProtKB-KW"/>
</dbReference>
<feature type="domain" description="DUF402" evidence="2">
    <location>
        <begin position="74"/>
        <end position="194"/>
    </location>
</feature>
<gene>
    <name evidence="4" type="ORF">CIK65_17575</name>
    <name evidence="3" type="ORF">CXR27_15470</name>
</gene>
<dbReference type="InterPro" id="IPR035930">
    <property type="entry name" value="FomD-like_sf"/>
</dbReference>
<evidence type="ECO:0000256" key="1">
    <source>
        <dbReference type="ARBA" id="ARBA00022801"/>
    </source>
</evidence>
<evidence type="ECO:0000313" key="6">
    <source>
        <dbReference type="Proteomes" id="UP000282731"/>
    </source>
</evidence>
<proteinExistence type="predicted"/>
<reference evidence="3 6" key="3">
    <citation type="submission" date="2019-01" db="EMBL/GenBank/DDBJ databases">
        <title>Comparative genomic analysis of Brevibacterium aurantiacum sheds light on its evolution and its adaptation to smear-ripened cheeses.</title>
        <authorList>
            <person name="Moineau S."/>
        </authorList>
    </citation>
    <scope>NUCLEOTIDE SEQUENCE [LARGE SCALE GENOMIC DNA]</scope>
    <source>
        <strain evidence="3 6">SMQ-1420</strain>
    </source>
</reference>
<name>A0A2A3YQ91_BREAU</name>
<dbReference type="PANTHER" id="PTHR39159">
    <property type="match status" value="1"/>
</dbReference>
<evidence type="ECO:0000313" key="5">
    <source>
        <dbReference type="Proteomes" id="UP000218620"/>
    </source>
</evidence>
<dbReference type="AlphaFoldDB" id="A0A2A3YQ91"/>
<accession>A0A2A3YQ91</accession>
<reference evidence="4 5" key="1">
    <citation type="journal article" date="2017" name="Elife">
        <title>Extensive horizontal gene transfer in cheese-associated bacteria.</title>
        <authorList>
            <person name="Bonham K.S."/>
            <person name="Wolfe B.E."/>
            <person name="Dutton R.J."/>
        </authorList>
    </citation>
    <scope>NUCLEOTIDE SEQUENCE [LARGE SCALE GENOMIC DNA]</scope>
    <source>
        <strain evidence="4 5">962_8</strain>
    </source>
</reference>
<dbReference type="InterPro" id="IPR007295">
    <property type="entry name" value="DUF402"/>
</dbReference>
<dbReference type="PANTHER" id="PTHR39159:SF1">
    <property type="entry name" value="UPF0374 PROTEIN YGAC"/>
    <property type="match status" value="1"/>
</dbReference>
<organism evidence="4 5">
    <name type="scientific">Brevibacterium aurantiacum</name>
    <dbReference type="NCBI Taxonomy" id="273384"/>
    <lineage>
        <taxon>Bacteria</taxon>
        <taxon>Bacillati</taxon>
        <taxon>Actinomycetota</taxon>
        <taxon>Actinomycetes</taxon>
        <taxon>Micrococcales</taxon>
        <taxon>Brevibacteriaceae</taxon>
        <taxon>Brevibacterium</taxon>
    </lineage>
</organism>
<evidence type="ECO:0000313" key="3">
    <source>
        <dbReference type="EMBL" id="AZT98239.1"/>
    </source>
</evidence>
<sequence>MSWYVASMSDQQHQRWQRGDRIFWTYRDPDFPGLVDQRPVTVIADDDQHLAVWMAAGTRMLYQVSADGQDLRSLSGTDRFTAPRAQAVRNWVGSGILAVFQPNTMYSVWFFETKAGIRNSYYVNIEEEFTRSDSGIETSDLVLDVLVSPDRIYAFKDEDELELAHRAGVFSTAKVEQIRQVAQQAVKDVEHWEFPFNAGYEGFQPDPDWTVPTLPADANWEFEDVAGGD</sequence>
<evidence type="ECO:0000259" key="2">
    <source>
        <dbReference type="Pfam" id="PF04167"/>
    </source>
</evidence>
<dbReference type="EMBL" id="CP025334">
    <property type="protein sequence ID" value="AZT98239.1"/>
    <property type="molecule type" value="Genomic_DNA"/>
</dbReference>
<reference evidence="3 6" key="2">
    <citation type="submission" date="2017-12" db="EMBL/GenBank/DDBJ databases">
        <authorList>
            <person name="Levesque S."/>
        </authorList>
    </citation>
    <scope>NUCLEOTIDE SEQUENCE [LARGE SCALE GENOMIC DNA]</scope>
    <source>
        <strain evidence="3 6">SMQ-1420</strain>
    </source>
</reference>